<accession>A0A9X2P3Q7</accession>
<dbReference type="CDD" id="cd03801">
    <property type="entry name" value="GT4_PimA-like"/>
    <property type="match status" value="1"/>
</dbReference>
<dbReference type="PANTHER" id="PTHR45947">
    <property type="entry name" value="SULFOQUINOVOSYL TRANSFERASE SQD2"/>
    <property type="match status" value="1"/>
</dbReference>
<dbReference type="Proteomes" id="UP001142175">
    <property type="component" value="Unassembled WGS sequence"/>
</dbReference>
<evidence type="ECO:0000259" key="1">
    <source>
        <dbReference type="Pfam" id="PF00534"/>
    </source>
</evidence>
<dbReference type="SUPFAM" id="SSF53756">
    <property type="entry name" value="UDP-Glycosyltransferase/glycogen phosphorylase"/>
    <property type="match status" value="1"/>
</dbReference>
<dbReference type="InterPro" id="IPR001296">
    <property type="entry name" value="Glyco_trans_1"/>
</dbReference>
<gene>
    <name evidence="2" type="ORF">NU887_06180</name>
</gene>
<reference evidence="2" key="1">
    <citation type="submission" date="2022-08" db="EMBL/GenBank/DDBJ databases">
        <authorList>
            <person name="Zhang D."/>
        </authorList>
    </citation>
    <scope>NUCLEOTIDE SEQUENCE</scope>
    <source>
        <strain evidence="2">XJ19-11</strain>
    </source>
</reference>
<sequence length="363" mass="41656">MKVLILTPYFDKPGGVAVYFSSLKKVMGNNYEFFFRGNKSTIRSPKVIFQYILDYSKFLIHLINNQYDVFLINTSFAATGCKRDQVYINILKLLDKKMVVFFHGWDKEYEIKTDKYKQSNAYPLKSFKKVDSMVVLASEFKEKLVSWGFNQKIYIETTVVDSFLTDGLISRKIWNEHTNFPIVFLFMARIEKEKGIFEAVNLFRELQNQLPNKQLQFKIAGSGSALDSLKDYVQSEMITNIEFLGHISGKEKKDAFLSSHVFLFPSMHGEGMPICLLEAMAFGLPLVTSIVGGVKDFFIEGKMGISINPFEALSTETVGKIQDLLSNLDAIQEISDYNFQFAKENFYAKEVAKRLEDILKETI</sequence>
<dbReference type="AlphaFoldDB" id="A0A9X2P3Q7"/>
<name>A0A9X2P3Q7_9BACT</name>
<comment type="caution">
    <text evidence="2">The sequence shown here is derived from an EMBL/GenBank/DDBJ whole genome shotgun (WGS) entry which is preliminary data.</text>
</comment>
<dbReference type="Pfam" id="PF00534">
    <property type="entry name" value="Glycos_transf_1"/>
    <property type="match status" value="1"/>
</dbReference>
<dbReference type="GO" id="GO:0016757">
    <property type="term" value="F:glycosyltransferase activity"/>
    <property type="evidence" value="ECO:0007669"/>
    <property type="project" value="InterPro"/>
</dbReference>
<dbReference type="Gene3D" id="3.40.50.2000">
    <property type="entry name" value="Glycogen Phosphorylase B"/>
    <property type="match status" value="2"/>
</dbReference>
<evidence type="ECO:0000313" key="3">
    <source>
        <dbReference type="Proteomes" id="UP001142175"/>
    </source>
</evidence>
<evidence type="ECO:0000313" key="2">
    <source>
        <dbReference type="EMBL" id="MCR9014617.1"/>
    </source>
</evidence>
<dbReference type="RefSeq" id="WP_258422499.1">
    <property type="nucleotide sequence ID" value="NZ_JANSUY010000003.1"/>
</dbReference>
<dbReference type="EMBL" id="JANSUY010000003">
    <property type="protein sequence ID" value="MCR9014617.1"/>
    <property type="molecule type" value="Genomic_DNA"/>
</dbReference>
<organism evidence="2 3">
    <name type="scientific">Aquiflexum gelatinilyticum</name>
    <dbReference type="NCBI Taxonomy" id="2961943"/>
    <lineage>
        <taxon>Bacteria</taxon>
        <taxon>Pseudomonadati</taxon>
        <taxon>Bacteroidota</taxon>
        <taxon>Cytophagia</taxon>
        <taxon>Cytophagales</taxon>
        <taxon>Cyclobacteriaceae</taxon>
        <taxon>Aquiflexum</taxon>
    </lineage>
</organism>
<feature type="domain" description="Glycosyl transferase family 1" evidence="1">
    <location>
        <begin position="181"/>
        <end position="328"/>
    </location>
</feature>
<protein>
    <submittedName>
        <fullName evidence="2">Glycosyltransferase family 4 protein</fullName>
    </submittedName>
</protein>
<keyword evidence="3" id="KW-1185">Reference proteome</keyword>
<proteinExistence type="predicted"/>
<dbReference type="InterPro" id="IPR050194">
    <property type="entry name" value="Glycosyltransferase_grp1"/>
</dbReference>
<dbReference type="PANTHER" id="PTHR45947:SF3">
    <property type="entry name" value="SULFOQUINOVOSYL TRANSFERASE SQD2"/>
    <property type="match status" value="1"/>
</dbReference>